<name>A0A563F095_9PSEU</name>
<protein>
    <submittedName>
        <fullName evidence="7">PLP-dependent aminotransferase family protein</fullName>
    </submittedName>
</protein>
<keyword evidence="4" id="KW-0238">DNA-binding</keyword>
<keyword evidence="8" id="KW-1185">Reference proteome</keyword>
<keyword evidence="7" id="KW-0808">Transferase</keyword>
<evidence type="ECO:0000256" key="3">
    <source>
        <dbReference type="ARBA" id="ARBA00023015"/>
    </source>
</evidence>
<dbReference type="AlphaFoldDB" id="A0A563F095"/>
<dbReference type="SUPFAM" id="SSF53383">
    <property type="entry name" value="PLP-dependent transferases"/>
    <property type="match status" value="1"/>
</dbReference>
<accession>A0A563F095</accession>
<keyword evidence="7" id="KW-0032">Aminotransferase</keyword>
<dbReference type="Proteomes" id="UP000316639">
    <property type="component" value="Unassembled WGS sequence"/>
</dbReference>
<comment type="caution">
    <text evidence="7">The sequence shown here is derived from an EMBL/GenBank/DDBJ whole genome shotgun (WGS) entry which is preliminary data.</text>
</comment>
<reference evidence="7 8" key="1">
    <citation type="submission" date="2019-07" db="EMBL/GenBank/DDBJ databases">
        <title>Lentzea xizangensis sp. nov., isolated from Qinghai-Tibetan Plateau Soils.</title>
        <authorList>
            <person name="Huang J."/>
        </authorList>
    </citation>
    <scope>NUCLEOTIDE SEQUENCE [LARGE SCALE GENOMIC DNA]</scope>
    <source>
        <strain evidence="7 8">FXJ1.1311</strain>
    </source>
</reference>
<dbReference type="InterPro" id="IPR015424">
    <property type="entry name" value="PyrdxlP-dep_Trfase"/>
</dbReference>
<dbReference type="Gene3D" id="3.90.1150.10">
    <property type="entry name" value="Aspartate Aminotransferase, domain 1"/>
    <property type="match status" value="1"/>
</dbReference>
<evidence type="ECO:0000259" key="6">
    <source>
        <dbReference type="PROSITE" id="PS50949"/>
    </source>
</evidence>
<evidence type="ECO:0000256" key="5">
    <source>
        <dbReference type="ARBA" id="ARBA00023163"/>
    </source>
</evidence>
<dbReference type="CDD" id="cd00609">
    <property type="entry name" value="AAT_like"/>
    <property type="match status" value="1"/>
</dbReference>
<evidence type="ECO:0000256" key="4">
    <source>
        <dbReference type="ARBA" id="ARBA00023125"/>
    </source>
</evidence>
<dbReference type="InterPro" id="IPR000524">
    <property type="entry name" value="Tscrpt_reg_HTH_GntR"/>
</dbReference>
<dbReference type="Gene3D" id="1.10.10.10">
    <property type="entry name" value="Winged helix-like DNA-binding domain superfamily/Winged helix DNA-binding domain"/>
    <property type="match status" value="1"/>
</dbReference>
<keyword evidence="3" id="KW-0805">Transcription regulation</keyword>
<organism evidence="7 8">
    <name type="scientific">Lentzea tibetensis</name>
    <dbReference type="NCBI Taxonomy" id="2591470"/>
    <lineage>
        <taxon>Bacteria</taxon>
        <taxon>Bacillati</taxon>
        <taxon>Actinomycetota</taxon>
        <taxon>Actinomycetes</taxon>
        <taxon>Pseudonocardiales</taxon>
        <taxon>Pseudonocardiaceae</taxon>
        <taxon>Lentzea</taxon>
    </lineage>
</organism>
<dbReference type="InterPro" id="IPR015422">
    <property type="entry name" value="PyrdxlP-dep_Trfase_small"/>
</dbReference>
<dbReference type="InterPro" id="IPR015421">
    <property type="entry name" value="PyrdxlP-dep_Trfase_major"/>
</dbReference>
<evidence type="ECO:0000313" key="7">
    <source>
        <dbReference type="EMBL" id="TWP53339.1"/>
    </source>
</evidence>
<gene>
    <name evidence="7" type="ORF">FKR81_05065</name>
</gene>
<dbReference type="InterPro" id="IPR036390">
    <property type="entry name" value="WH_DNA-bd_sf"/>
</dbReference>
<comment type="similarity">
    <text evidence="1">In the C-terminal section; belongs to the class-I pyridoxal-phosphate-dependent aminotransferase family.</text>
</comment>
<dbReference type="GO" id="GO:0003700">
    <property type="term" value="F:DNA-binding transcription factor activity"/>
    <property type="evidence" value="ECO:0007669"/>
    <property type="project" value="InterPro"/>
</dbReference>
<feature type="domain" description="HTH gntR-type" evidence="6">
    <location>
        <begin position="1"/>
        <end position="69"/>
    </location>
</feature>
<dbReference type="SMART" id="SM00345">
    <property type="entry name" value="HTH_GNTR"/>
    <property type="match status" value="1"/>
</dbReference>
<dbReference type="OrthoDB" id="3564840at2"/>
<keyword evidence="2" id="KW-0663">Pyridoxal phosphate</keyword>
<dbReference type="PANTHER" id="PTHR46577">
    <property type="entry name" value="HTH-TYPE TRANSCRIPTIONAL REGULATORY PROTEIN GABR"/>
    <property type="match status" value="1"/>
</dbReference>
<dbReference type="GO" id="GO:0008483">
    <property type="term" value="F:transaminase activity"/>
    <property type="evidence" value="ECO:0007669"/>
    <property type="project" value="UniProtKB-KW"/>
</dbReference>
<dbReference type="EMBL" id="VOBR01000003">
    <property type="protein sequence ID" value="TWP53339.1"/>
    <property type="molecule type" value="Genomic_DNA"/>
</dbReference>
<sequence>MDDYKALADRLASDITHGRLRPGEKLMPQRTFARRNSIAPSTVSRVYGELVRRGLAVGEVGRGTFVRAREDVTELPLAEPASAHVDLELNFPVVPEQTALVARSLTRMLRPDVLAEAQQPVGVTGTPQARAAARQLIPADRQIVFAGGGRQAIAAAIASLVPVGERLGVERLTYSVVKGIAARLGVVLVPLPMDDEGLVPAGIQGVRAVYLQSALHNPLGVTMSSCRRADIAEALRLNGLFAIEDRVNGFLHDEPLIDSDRTLIVDSLSKRVAPGLTLGIIAAPGSVVDRVVTAVRSGGWAAPRFSLDAGTGLITDGTVAEIGAAKRRDALARQEIATRALDGFTLRRDLRAYHMWWELPEPWRAETFVAAAARRGIAVTPAAAFAVGPSHAPNAVRLALASPPPATLAAALATLASIARSAPDTVD</sequence>
<evidence type="ECO:0000256" key="1">
    <source>
        <dbReference type="ARBA" id="ARBA00005384"/>
    </source>
</evidence>
<evidence type="ECO:0000256" key="2">
    <source>
        <dbReference type="ARBA" id="ARBA00022898"/>
    </source>
</evidence>
<dbReference type="InterPro" id="IPR036388">
    <property type="entry name" value="WH-like_DNA-bd_sf"/>
</dbReference>
<dbReference type="Pfam" id="PF00392">
    <property type="entry name" value="GntR"/>
    <property type="match status" value="1"/>
</dbReference>
<dbReference type="SUPFAM" id="SSF46785">
    <property type="entry name" value="Winged helix' DNA-binding domain"/>
    <property type="match status" value="1"/>
</dbReference>
<dbReference type="CDD" id="cd07377">
    <property type="entry name" value="WHTH_GntR"/>
    <property type="match status" value="1"/>
</dbReference>
<dbReference type="GO" id="GO:0003677">
    <property type="term" value="F:DNA binding"/>
    <property type="evidence" value="ECO:0007669"/>
    <property type="project" value="UniProtKB-KW"/>
</dbReference>
<evidence type="ECO:0000313" key="8">
    <source>
        <dbReference type="Proteomes" id="UP000316639"/>
    </source>
</evidence>
<keyword evidence="5" id="KW-0804">Transcription</keyword>
<proteinExistence type="inferred from homology"/>
<dbReference type="Gene3D" id="3.40.640.10">
    <property type="entry name" value="Type I PLP-dependent aspartate aminotransferase-like (Major domain)"/>
    <property type="match status" value="1"/>
</dbReference>
<dbReference type="RefSeq" id="WP_146349750.1">
    <property type="nucleotide sequence ID" value="NZ_VOBR01000003.1"/>
</dbReference>
<dbReference type="InterPro" id="IPR051446">
    <property type="entry name" value="HTH_trans_reg/aminotransferase"/>
</dbReference>
<dbReference type="PANTHER" id="PTHR46577:SF1">
    <property type="entry name" value="HTH-TYPE TRANSCRIPTIONAL REGULATORY PROTEIN GABR"/>
    <property type="match status" value="1"/>
</dbReference>
<dbReference type="PROSITE" id="PS50949">
    <property type="entry name" value="HTH_GNTR"/>
    <property type="match status" value="1"/>
</dbReference>